<comment type="caution">
    <text evidence="4">The sequence shown here is derived from an EMBL/GenBank/DDBJ whole genome shotgun (WGS) entry which is preliminary data.</text>
</comment>
<evidence type="ECO:0000256" key="2">
    <source>
        <dbReference type="SAM" id="Phobius"/>
    </source>
</evidence>
<dbReference type="PANTHER" id="PTHR11732">
    <property type="entry name" value="ALDO/KETO REDUCTASE"/>
    <property type="match status" value="1"/>
</dbReference>
<gene>
    <name evidence="4" type="ORF">D9613_005777</name>
</gene>
<dbReference type="Gene3D" id="3.20.20.100">
    <property type="entry name" value="NADP-dependent oxidoreductase domain"/>
    <property type="match status" value="1"/>
</dbReference>
<dbReference type="Proteomes" id="UP000521872">
    <property type="component" value="Unassembled WGS sequence"/>
</dbReference>
<dbReference type="CDD" id="cd19071">
    <property type="entry name" value="AKR_AKR1-5-like"/>
    <property type="match status" value="1"/>
</dbReference>
<dbReference type="InterPro" id="IPR018170">
    <property type="entry name" value="Aldo/ket_reductase_CS"/>
</dbReference>
<dbReference type="PROSITE" id="PS00798">
    <property type="entry name" value="ALDOKETO_REDUCTASE_1"/>
    <property type="match status" value="1"/>
</dbReference>
<accession>A0A8H4QUM6</accession>
<feature type="transmembrane region" description="Helical" evidence="2">
    <location>
        <begin position="61"/>
        <end position="81"/>
    </location>
</feature>
<keyword evidence="2" id="KW-0472">Membrane</keyword>
<reference evidence="4 5" key="1">
    <citation type="submission" date="2019-12" db="EMBL/GenBank/DDBJ databases">
        <authorList>
            <person name="Floudas D."/>
            <person name="Bentzer J."/>
            <person name="Ahren D."/>
            <person name="Johansson T."/>
            <person name="Persson P."/>
            <person name="Tunlid A."/>
        </authorList>
    </citation>
    <scope>NUCLEOTIDE SEQUENCE [LARGE SCALE GENOMIC DNA]</scope>
    <source>
        <strain evidence="4 5">CBS 102.39</strain>
    </source>
</reference>
<name>A0A8H4QUM6_9AGAR</name>
<dbReference type="SUPFAM" id="SSF51430">
    <property type="entry name" value="NAD(P)-linked oxidoreductase"/>
    <property type="match status" value="1"/>
</dbReference>
<evidence type="ECO:0000259" key="3">
    <source>
        <dbReference type="Pfam" id="PF00248"/>
    </source>
</evidence>
<dbReference type="EMBL" id="JAACJL010000030">
    <property type="protein sequence ID" value="KAF4617136.1"/>
    <property type="molecule type" value="Genomic_DNA"/>
</dbReference>
<keyword evidence="1" id="KW-0560">Oxidoreductase</keyword>
<dbReference type="InterPro" id="IPR036812">
    <property type="entry name" value="NAD(P)_OxRdtase_dom_sf"/>
</dbReference>
<evidence type="ECO:0000313" key="4">
    <source>
        <dbReference type="EMBL" id="KAF4617136.1"/>
    </source>
</evidence>
<organism evidence="4 5">
    <name type="scientific">Agrocybe pediades</name>
    <dbReference type="NCBI Taxonomy" id="84607"/>
    <lineage>
        <taxon>Eukaryota</taxon>
        <taxon>Fungi</taxon>
        <taxon>Dikarya</taxon>
        <taxon>Basidiomycota</taxon>
        <taxon>Agaricomycotina</taxon>
        <taxon>Agaricomycetes</taxon>
        <taxon>Agaricomycetidae</taxon>
        <taxon>Agaricales</taxon>
        <taxon>Agaricineae</taxon>
        <taxon>Strophariaceae</taxon>
        <taxon>Agrocybe</taxon>
    </lineage>
</organism>
<keyword evidence="2" id="KW-0812">Transmembrane</keyword>
<dbReference type="GO" id="GO:0016616">
    <property type="term" value="F:oxidoreductase activity, acting on the CH-OH group of donors, NAD or NADP as acceptor"/>
    <property type="evidence" value="ECO:0007669"/>
    <property type="project" value="UniProtKB-ARBA"/>
</dbReference>
<protein>
    <recommendedName>
        <fullName evidence="3">NADP-dependent oxidoreductase domain-containing protein</fullName>
    </recommendedName>
</protein>
<sequence length="422" mass="47464">MSACRLLRNQKFIIINQHFDHAVLGNRIYDQFHTSHLPLHNAQRPEDEGGERRNLAIAKRLLITGLFILCFMAAFLVRGIFIEGRGVGMRHKCHATMHRLGLAGQHHYHHHHGHGHRNMSTAVGGKLPTHYTLPSGDQIPSVALGVWRADKGQVGDAVALEAGYRHIDGAWIYGNEAEVGQALKESGVNRKDIWLTSKLWNTFHAPEDVEPALDETLKSLGTDYLDLYLMHWSHRMPIAFVKGGKKNEVDFELSENPYATWQKLEEMVEKGKVRNIGVSNFNVRRLKNLTANPLKIKPAVNQVELSYWIPQPDLLQWSKDNGILLEAYSPLGSQDKVKESLQVPEVVSIAKDLGLTPAQVLISWHVQRGTVVLPKSVHPNRIVENFGVKAIPHDAFERLEKAAASHPPSRSVNPNWGVDVWN</sequence>
<dbReference type="Pfam" id="PF00248">
    <property type="entry name" value="Aldo_ket_red"/>
    <property type="match status" value="1"/>
</dbReference>
<dbReference type="AlphaFoldDB" id="A0A8H4QUM6"/>
<evidence type="ECO:0000256" key="1">
    <source>
        <dbReference type="ARBA" id="ARBA00023002"/>
    </source>
</evidence>
<keyword evidence="2" id="KW-1133">Transmembrane helix</keyword>
<dbReference type="FunFam" id="3.20.20.100:FF:000002">
    <property type="entry name" value="2,5-diketo-D-gluconic acid reductase A"/>
    <property type="match status" value="1"/>
</dbReference>
<dbReference type="InterPro" id="IPR020471">
    <property type="entry name" value="AKR"/>
</dbReference>
<dbReference type="PROSITE" id="PS00062">
    <property type="entry name" value="ALDOKETO_REDUCTASE_2"/>
    <property type="match status" value="1"/>
</dbReference>
<dbReference type="InterPro" id="IPR023210">
    <property type="entry name" value="NADP_OxRdtase_dom"/>
</dbReference>
<evidence type="ECO:0000313" key="5">
    <source>
        <dbReference type="Proteomes" id="UP000521872"/>
    </source>
</evidence>
<dbReference type="PRINTS" id="PR00069">
    <property type="entry name" value="ALDKETRDTASE"/>
</dbReference>
<feature type="domain" description="NADP-dependent oxidoreductase" evidence="3">
    <location>
        <begin position="158"/>
        <end position="401"/>
    </location>
</feature>
<dbReference type="PROSITE" id="PS00063">
    <property type="entry name" value="ALDOKETO_REDUCTASE_3"/>
    <property type="match status" value="1"/>
</dbReference>
<proteinExistence type="predicted"/>
<keyword evidence="5" id="KW-1185">Reference proteome</keyword>